<comment type="caution">
    <text evidence="1">The sequence shown here is derived from an EMBL/GenBank/DDBJ whole genome shotgun (WGS) entry which is preliminary data.</text>
</comment>
<dbReference type="Proteomes" id="UP000799755">
    <property type="component" value="Unassembled WGS sequence"/>
</dbReference>
<accession>A0ACB6QMB7</accession>
<name>A0ACB6QMB7_9PLEO</name>
<evidence type="ECO:0000313" key="2">
    <source>
        <dbReference type="Proteomes" id="UP000799755"/>
    </source>
</evidence>
<evidence type="ECO:0000313" key="1">
    <source>
        <dbReference type="EMBL" id="KAF2468045.1"/>
    </source>
</evidence>
<gene>
    <name evidence="1" type="ORF">BDR25DRAFT_232624</name>
</gene>
<proteinExistence type="predicted"/>
<reference evidence="1" key="1">
    <citation type="journal article" date="2020" name="Stud. Mycol.">
        <title>101 Dothideomycetes genomes: a test case for predicting lifestyles and emergence of pathogens.</title>
        <authorList>
            <person name="Haridas S."/>
            <person name="Albert R."/>
            <person name="Binder M."/>
            <person name="Bloem J."/>
            <person name="Labutti K."/>
            <person name="Salamov A."/>
            <person name="Andreopoulos B."/>
            <person name="Baker S."/>
            <person name="Barry K."/>
            <person name="Bills G."/>
            <person name="Bluhm B."/>
            <person name="Cannon C."/>
            <person name="Castanera R."/>
            <person name="Culley D."/>
            <person name="Daum C."/>
            <person name="Ezra D."/>
            <person name="Gonzalez J."/>
            <person name="Henrissat B."/>
            <person name="Kuo A."/>
            <person name="Liang C."/>
            <person name="Lipzen A."/>
            <person name="Lutzoni F."/>
            <person name="Magnuson J."/>
            <person name="Mondo S."/>
            <person name="Nolan M."/>
            <person name="Ohm R."/>
            <person name="Pangilinan J."/>
            <person name="Park H.-J."/>
            <person name="Ramirez L."/>
            <person name="Alfaro M."/>
            <person name="Sun H."/>
            <person name="Tritt A."/>
            <person name="Yoshinaga Y."/>
            <person name="Zwiers L.-H."/>
            <person name="Turgeon B."/>
            <person name="Goodwin S."/>
            <person name="Spatafora J."/>
            <person name="Crous P."/>
            <person name="Grigoriev I."/>
        </authorList>
    </citation>
    <scope>NUCLEOTIDE SEQUENCE</scope>
    <source>
        <strain evidence="1">ATCC 200398</strain>
    </source>
</reference>
<sequence>ALASQYNAYVLTLLIPSTTLNYINADLGPNPNYTWITVSWTLCASFVISISGRLSDIFGRRYFMICGACISFIGTIVGATGKSINQMIASGVLFGLGSGFQEMGYACCQEIMPNKYRMWAVGIFDFLGVVSQLGPLVGYAFIAKTGIGWRGAYWYMCAFHGFFAIVLFFTYFPPTFHTKHKNDGKTKTQLIKEIDYIGLLLFMSGCVLFLLGVNYGGRQYPWNSAHVIAPIIVGVCCLVGLGFWEVYANLPQPIMPPRLFRKWREVTMIYVVCFVGGMLYYSMNVLWPRQSQLLFTGPDPIIRGLYAELIPLGSVTSGLLLAFVCSKIGHERWQLVFLMSMETALIGSLASVGLSDRIQAICTLVFLSISVSLPQLMSFAMISLGLGEEYKDDIGCAVGLAGTFRLMGGSIATAIYTAIINNTFSSSLPGEVSRAAPGFSNMAALLRAAAVNSAAAYKAVPGITPELIAAAQLAVKKAYVHAFSTTYLSALGFGGAAIVAAFLTRSTDVSMKNSKRIVRLENERSRSDEEIKIAGA</sequence>
<protein>
    <submittedName>
        <fullName evidence="1">MFS general substrate transporter</fullName>
    </submittedName>
</protein>
<dbReference type="EMBL" id="MU003517">
    <property type="protein sequence ID" value="KAF2468045.1"/>
    <property type="molecule type" value="Genomic_DNA"/>
</dbReference>
<keyword evidence="2" id="KW-1185">Reference proteome</keyword>
<feature type="non-terminal residue" evidence="1">
    <location>
        <position position="1"/>
    </location>
</feature>
<organism evidence="1 2">
    <name type="scientific">Lindgomyces ingoldianus</name>
    <dbReference type="NCBI Taxonomy" id="673940"/>
    <lineage>
        <taxon>Eukaryota</taxon>
        <taxon>Fungi</taxon>
        <taxon>Dikarya</taxon>
        <taxon>Ascomycota</taxon>
        <taxon>Pezizomycotina</taxon>
        <taxon>Dothideomycetes</taxon>
        <taxon>Pleosporomycetidae</taxon>
        <taxon>Pleosporales</taxon>
        <taxon>Lindgomycetaceae</taxon>
        <taxon>Lindgomyces</taxon>
    </lineage>
</organism>